<keyword evidence="1" id="KW-0472">Membrane</keyword>
<dbReference type="AlphaFoldDB" id="A0A382X941"/>
<evidence type="ECO:0008006" key="3">
    <source>
        <dbReference type="Google" id="ProtNLM"/>
    </source>
</evidence>
<gene>
    <name evidence="2" type="ORF">METZ01_LOCUS419722</name>
</gene>
<dbReference type="EMBL" id="UINC01165464">
    <property type="protein sequence ID" value="SVD66868.1"/>
    <property type="molecule type" value="Genomic_DNA"/>
</dbReference>
<sequence>MEHESIQFTGIIYAIVFGLIIGLRHSTDGDHVVAVSTMARDYKSLFKGLWVGVSWGLGHSTPLLILGTLILLLKQSVLNFYESLSVYFEFG</sequence>
<feature type="transmembrane region" description="Helical" evidence="1">
    <location>
        <begin position="48"/>
        <end position="73"/>
    </location>
</feature>
<reference evidence="2" key="1">
    <citation type="submission" date="2018-05" db="EMBL/GenBank/DDBJ databases">
        <authorList>
            <person name="Lanie J.A."/>
            <person name="Ng W.-L."/>
            <person name="Kazmierczak K.M."/>
            <person name="Andrzejewski T.M."/>
            <person name="Davidsen T.M."/>
            <person name="Wayne K.J."/>
            <person name="Tettelin H."/>
            <person name="Glass J.I."/>
            <person name="Rusch D."/>
            <person name="Podicherti R."/>
            <person name="Tsui H.-C.T."/>
            <person name="Winkler M.E."/>
        </authorList>
    </citation>
    <scope>NUCLEOTIDE SEQUENCE</scope>
</reference>
<evidence type="ECO:0000256" key="1">
    <source>
        <dbReference type="SAM" id="Phobius"/>
    </source>
</evidence>
<organism evidence="2">
    <name type="scientific">marine metagenome</name>
    <dbReference type="NCBI Taxonomy" id="408172"/>
    <lineage>
        <taxon>unclassified sequences</taxon>
        <taxon>metagenomes</taxon>
        <taxon>ecological metagenomes</taxon>
    </lineage>
</organism>
<feature type="transmembrane region" description="Helical" evidence="1">
    <location>
        <begin position="6"/>
        <end position="27"/>
    </location>
</feature>
<dbReference type="PANTHER" id="PTHR33876:SF4">
    <property type="entry name" value="CHLOROPLAST PROTEIN FOR GROWTH AND FERTILITY 2"/>
    <property type="match status" value="1"/>
</dbReference>
<feature type="non-terminal residue" evidence="2">
    <location>
        <position position="91"/>
    </location>
</feature>
<proteinExistence type="predicted"/>
<dbReference type="InterPro" id="IPR052776">
    <property type="entry name" value="Chloro_ReproSupport/MetalTrans"/>
</dbReference>
<dbReference type="PANTHER" id="PTHR33876">
    <property type="entry name" value="UNNAMED PRODUCT"/>
    <property type="match status" value="1"/>
</dbReference>
<evidence type="ECO:0000313" key="2">
    <source>
        <dbReference type="EMBL" id="SVD66868.1"/>
    </source>
</evidence>
<accession>A0A382X941</accession>
<keyword evidence="1" id="KW-1133">Transmembrane helix</keyword>
<keyword evidence="1" id="KW-0812">Transmembrane</keyword>
<name>A0A382X941_9ZZZZ</name>
<protein>
    <recommendedName>
        <fullName evidence="3">Nickel/cobalt efflux system</fullName>
    </recommendedName>
</protein>